<evidence type="ECO:0000313" key="4">
    <source>
        <dbReference type="Proteomes" id="UP001498238"/>
    </source>
</evidence>
<accession>A0ABP3CBY3</accession>
<proteinExistence type="predicted"/>
<sequence length="238" mass="25335">MRRRGKGLSRAVATGAAITAGPSGLRRFLGIVTVVGLLAILAVVVLLMIAGKAGSSGSGPFPCAPEEVKVRYSPDDAPKWAHKAVETALEDSGRKPRTIKETGERRDLMVVVWPTSEGAAPKLSGKTLQLERRSSADEVQSTLKSQLTQCEDAGQAGENKNAPEAEDAIKAPEKPIVRWYSPIVVIGVLVALWWACGPVLVRLIGKGARCRPGQAVDDEEDDQEGESLEPAKEAGHQK</sequence>
<name>A0ABP3CBY3_9MICO</name>
<keyword evidence="2" id="KW-0812">Transmembrane</keyword>
<dbReference type="Proteomes" id="UP001498238">
    <property type="component" value="Unassembled WGS sequence"/>
</dbReference>
<keyword evidence="2" id="KW-1133">Transmembrane helix</keyword>
<keyword evidence="4" id="KW-1185">Reference proteome</keyword>
<keyword evidence="2" id="KW-0472">Membrane</keyword>
<protein>
    <submittedName>
        <fullName evidence="3">Uncharacterized protein</fullName>
    </submittedName>
</protein>
<feature type="region of interest" description="Disordered" evidence="1">
    <location>
        <begin position="211"/>
        <end position="238"/>
    </location>
</feature>
<organism evidence="3 4">
    <name type="scientific">Brevibacterium metallidurans</name>
    <dbReference type="NCBI Taxonomy" id="1482676"/>
    <lineage>
        <taxon>Bacteria</taxon>
        <taxon>Bacillati</taxon>
        <taxon>Actinomycetota</taxon>
        <taxon>Actinomycetes</taxon>
        <taxon>Micrococcales</taxon>
        <taxon>Brevibacteriaceae</taxon>
        <taxon>Brevibacterium</taxon>
    </lineage>
</organism>
<comment type="caution">
    <text evidence="3">The sequence shown here is derived from an EMBL/GenBank/DDBJ whole genome shotgun (WGS) entry which is preliminary data.</text>
</comment>
<feature type="compositionally biased region" description="Acidic residues" evidence="1">
    <location>
        <begin position="216"/>
        <end position="227"/>
    </location>
</feature>
<gene>
    <name evidence="3" type="ORF">NCCP602_33390</name>
</gene>
<evidence type="ECO:0000256" key="2">
    <source>
        <dbReference type="SAM" id="Phobius"/>
    </source>
</evidence>
<feature type="compositionally biased region" description="Basic and acidic residues" evidence="1">
    <location>
        <begin position="229"/>
        <end position="238"/>
    </location>
</feature>
<reference evidence="3 4" key="1">
    <citation type="submission" date="2024-01" db="EMBL/GenBank/DDBJ databases">
        <title>Characterization of antibiotic resistant novel bacterial strains and their environmental applications.</title>
        <authorList>
            <person name="Manzoor S."/>
            <person name="Abbas S."/>
            <person name="Arshad M."/>
            <person name="Ahmed I."/>
        </authorList>
    </citation>
    <scope>NUCLEOTIDE SEQUENCE [LARGE SCALE GENOMIC DNA]</scope>
    <source>
        <strain evidence="3 4">NCCP-602</strain>
    </source>
</reference>
<feature type="transmembrane region" description="Helical" evidence="2">
    <location>
        <begin position="179"/>
        <end position="201"/>
    </location>
</feature>
<dbReference type="EMBL" id="BAAAAF010000025">
    <property type="protein sequence ID" value="GAA0037377.1"/>
    <property type="molecule type" value="Genomic_DNA"/>
</dbReference>
<evidence type="ECO:0000256" key="1">
    <source>
        <dbReference type="SAM" id="MobiDB-lite"/>
    </source>
</evidence>
<evidence type="ECO:0000313" key="3">
    <source>
        <dbReference type="EMBL" id="GAA0037377.1"/>
    </source>
</evidence>
<feature type="transmembrane region" description="Helical" evidence="2">
    <location>
        <begin position="28"/>
        <end position="50"/>
    </location>
</feature>